<proteinExistence type="predicted"/>
<keyword evidence="1" id="KW-1133">Transmembrane helix</keyword>
<feature type="transmembrane region" description="Helical" evidence="1">
    <location>
        <begin position="53"/>
        <end position="74"/>
    </location>
</feature>
<keyword evidence="1" id="KW-0812">Transmembrane</keyword>
<organism evidence="2 3">
    <name type="scientific">Prevotella melaninogenica</name>
    <dbReference type="NCBI Taxonomy" id="28132"/>
    <lineage>
        <taxon>Bacteria</taxon>
        <taxon>Pseudomonadati</taxon>
        <taxon>Bacteroidota</taxon>
        <taxon>Bacteroidia</taxon>
        <taxon>Bacteroidales</taxon>
        <taxon>Prevotellaceae</taxon>
        <taxon>Prevotella</taxon>
    </lineage>
</organism>
<dbReference type="RefSeq" id="WP_211807216.1">
    <property type="nucleotide sequence ID" value="NZ_CP072361.1"/>
</dbReference>
<sequence length="75" mass="8784">MEMQNGTAHRPERRHKREVTDRFLPIRQWLNIIFMLGAIVGVAIYFLSDNTTIGIIIILVSMVFKMVESILRIIR</sequence>
<evidence type="ECO:0000256" key="1">
    <source>
        <dbReference type="SAM" id="Phobius"/>
    </source>
</evidence>
<keyword evidence="3" id="KW-1185">Reference proteome</keyword>
<name>A0ABX7XN94_9BACT</name>
<accession>A0ABX7XN94</accession>
<feature type="transmembrane region" description="Helical" evidence="1">
    <location>
        <begin position="29"/>
        <end position="47"/>
    </location>
</feature>
<keyword evidence="1" id="KW-0472">Membrane</keyword>
<evidence type="ECO:0000313" key="3">
    <source>
        <dbReference type="Proteomes" id="UP000682195"/>
    </source>
</evidence>
<dbReference type="Proteomes" id="UP000682195">
    <property type="component" value="Chromosome 1"/>
</dbReference>
<gene>
    <name evidence="2" type="ORF">J5A58_06115</name>
</gene>
<dbReference type="EMBL" id="CP072361">
    <property type="protein sequence ID" value="QUB75110.1"/>
    <property type="molecule type" value="Genomic_DNA"/>
</dbReference>
<protein>
    <submittedName>
        <fullName evidence="2">Uncharacterized protein</fullName>
    </submittedName>
</protein>
<reference evidence="2 3" key="1">
    <citation type="submission" date="2021-03" db="EMBL/GenBank/DDBJ databases">
        <title>Human Oral Microbial Genomes.</title>
        <authorList>
            <person name="Johnston C.D."/>
            <person name="Chen T."/>
            <person name="Dewhirst F.E."/>
        </authorList>
    </citation>
    <scope>NUCLEOTIDE SEQUENCE [LARGE SCALE GENOMIC DNA]</scope>
    <source>
        <strain evidence="2 3">F0054</strain>
    </source>
</reference>
<evidence type="ECO:0000313" key="2">
    <source>
        <dbReference type="EMBL" id="QUB75110.1"/>
    </source>
</evidence>